<dbReference type="EMBL" id="JBBHLL010000551">
    <property type="protein sequence ID" value="KAK7800412.1"/>
    <property type="molecule type" value="Genomic_DNA"/>
</dbReference>
<evidence type="ECO:0000256" key="1">
    <source>
        <dbReference type="SAM" id="MobiDB-lite"/>
    </source>
</evidence>
<keyword evidence="3" id="KW-1185">Reference proteome</keyword>
<dbReference type="Proteomes" id="UP001488838">
    <property type="component" value="Unassembled WGS sequence"/>
</dbReference>
<reference evidence="2 3" key="1">
    <citation type="journal article" date="2023" name="bioRxiv">
        <title>Conserved and derived expression patterns and positive selection on dental genes reveal complex evolutionary context of ever-growing rodent molars.</title>
        <authorList>
            <person name="Calamari Z.T."/>
            <person name="Song A."/>
            <person name="Cohen E."/>
            <person name="Akter M."/>
            <person name="Roy R.D."/>
            <person name="Hallikas O."/>
            <person name="Christensen M.M."/>
            <person name="Li P."/>
            <person name="Marangoni P."/>
            <person name="Jernvall J."/>
            <person name="Klein O.D."/>
        </authorList>
    </citation>
    <scope>NUCLEOTIDE SEQUENCE [LARGE SCALE GENOMIC DNA]</scope>
    <source>
        <strain evidence="2">V071</strain>
    </source>
</reference>
<protein>
    <submittedName>
        <fullName evidence="2">Uncharacterized protein</fullName>
    </submittedName>
</protein>
<evidence type="ECO:0000313" key="2">
    <source>
        <dbReference type="EMBL" id="KAK7800412.1"/>
    </source>
</evidence>
<feature type="region of interest" description="Disordered" evidence="1">
    <location>
        <begin position="52"/>
        <end position="87"/>
    </location>
</feature>
<sequence>MAQAILTDIEGRLQCLDVCGHSRHSVDAHLLHAPALDLLHTLAHNVGYFGPLSPAGEEEGSQQGQALREQAFPSDMPAEGPHEQAGQAHITCHSLCDHCNLDPEDSSLFAGRHSLQAELPARELDGKFHFNLQ</sequence>
<name>A0AAW0HGX8_MYOGA</name>
<dbReference type="AlphaFoldDB" id="A0AAW0HGX8"/>
<accession>A0AAW0HGX8</accession>
<comment type="caution">
    <text evidence="2">The sequence shown here is derived from an EMBL/GenBank/DDBJ whole genome shotgun (WGS) entry which is preliminary data.</text>
</comment>
<organism evidence="2 3">
    <name type="scientific">Myodes glareolus</name>
    <name type="common">Bank vole</name>
    <name type="synonym">Clethrionomys glareolus</name>
    <dbReference type="NCBI Taxonomy" id="447135"/>
    <lineage>
        <taxon>Eukaryota</taxon>
        <taxon>Metazoa</taxon>
        <taxon>Chordata</taxon>
        <taxon>Craniata</taxon>
        <taxon>Vertebrata</taxon>
        <taxon>Euteleostomi</taxon>
        <taxon>Mammalia</taxon>
        <taxon>Eutheria</taxon>
        <taxon>Euarchontoglires</taxon>
        <taxon>Glires</taxon>
        <taxon>Rodentia</taxon>
        <taxon>Myomorpha</taxon>
        <taxon>Muroidea</taxon>
        <taxon>Cricetidae</taxon>
        <taxon>Arvicolinae</taxon>
        <taxon>Myodes</taxon>
    </lineage>
</organism>
<proteinExistence type="predicted"/>
<gene>
    <name evidence="2" type="ORF">U0070_009988</name>
</gene>
<evidence type="ECO:0000313" key="3">
    <source>
        <dbReference type="Proteomes" id="UP001488838"/>
    </source>
</evidence>